<protein>
    <submittedName>
        <fullName evidence="3">Uncharacterized protein</fullName>
    </submittedName>
</protein>
<keyword evidence="1" id="KW-0812">Transmembrane</keyword>
<dbReference type="Proteomes" id="UP000651837">
    <property type="component" value="Unassembled WGS sequence"/>
</dbReference>
<organism evidence="3 4">
    <name type="scientific">Maribacter polysiphoniae</name>
    <dbReference type="NCBI Taxonomy" id="429344"/>
    <lineage>
        <taxon>Bacteria</taxon>
        <taxon>Pseudomonadati</taxon>
        <taxon>Bacteroidota</taxon>
        <taxon>Flavobacteriia</taxon>
        <taxon>Flavobacteriales</taxon>
        <taxon>Flavobacteriaceae</taxon>
        <taxon>Maribacter</taxon>
    </lineage>
</organism>
<accession>A0A316E5F4</accession>
<feature type="transmembrane region" description="Helical" evidence="1">
    <location>
        <begin position="54"/>
        <end position="74"/>
    </location>
</feature>
<dbReference type="EMBL" id="QGGQ01000003">
    <property type="protein sequence ID" value="PWK23933.1"/>
    <property type="molecule type" value="Genomic_DNA"/>
</dbReference>
<evidence type="ECO:0000313" key="2">
    <source>
        <dbReference type="EMBL" id="MBD1260929.1"/>
    </source>
</evidence>
<name>A0A316E5F4_9FLAO</name>
<evidence type="ECO:0000313" key="4">
    <source>
        <dbReference type="Proteomes" id="UP000245667"/>
    </source>
</evidence>
<gene>
    <name evidence="2" type="ORF">HZY62_10055</name>
    <name evidence="3" type="ORF">LX92_01519</name>
</gene>
<feature type="transmembrane region" description="Helical" evidence="1">
    <location>
        <begin position="106"/>
        <end position="125"/>
    </location>
</feature>
<dbReference type="RefSeq" id="WP_146197813.1">
    <property type="nucleotide sequence ID" value="NZ_JACWLN010000003.1"/>
</dbReference>
<evidence type="ECO:0000256" key="1">
    <source>
        <dbReference type="SAM" id="Phobius"/>
    </source>
</evidence>
<comment type="caution">
    <text evidence="3">The sequence shown here is derived from an EMBL/GenBank/DDBJ whole genome shotgun (WGS) entry which is preliminary data.</text>
</comment>
<evidence type="ECO:0000313" key="5">
    <source>
        <dbReference type="Proteomes" id="UP000651837"/>
    </source>
</evidence>
<dbReference type="Proteomes" id="UP000245667">
    <property type="component" value="Unassembled WGS sequence"/>
</dbReference>
<sequence length="134" mass="15455">MDKIKFDGFVRKNIKEDGLEQPSLNFTNAILSKIEEEKEIREVLTYTPLISKKVWVALGAILVGVIGILIYGNVDEKYNWWPEKALVKFGELKLIEKIPEFTVSNIYNYAFVGMAFFVCLQIVVLKNHFAKRLL</sequence>
<keyword evidence="1" id="KW-1133">Transmembrane helix</keyword>
<keyword evidence="1" id="KW-0472">Membrane</keyword>
<keyword evidence="5" id="KW-1185">Reference proteome</keyword>
<reference evidence="3 4" key="1">
    <citation type="submission" date="2018-05" db="EMBL/GenBank/DDBJ databases">
        <title>Genomic Encyclopedia of Archaeal and Bacterial Type Strains, Phase II (KMG-II): from individual species to whole genera.</title>
        <authorList>
            <person name="Goeker M."/>
        </authorList>
    </citation>
    <scope>NUCLEOTIDE SEQUENCE [LARGE SCALE GENOMIC DNA]</scope>
    <source>
        <strain evidence="3 4">DSM 23514</strain>
    </source>
</reference>
<evidence type="ECO:0000313" key="3">
    <source>
        <dbReference type="EMBL" id="PWK23933.1"/>
    </source>
</evidence>
<proteinExistence type="predicted"/>
<dbReference type="EMBL" id="JACWLN010000003">
    <property type="protein sequence ID" value="MBD1260929.1"/>
    <property type="molecule type" value="Genomic_DNA"/>
</dbReference>
<reference evidence="2 5" key="2">
    <citation type="submission" date="2020-07" db="EMBL/GenBank/DDBJ databases">
        <title>The draft genome sequence of Maribacter polysiphoniae KCTC 22021.</title>
        <authorList>
            <person name="Mu L."/>
        </authorList>
    </citation>
    <scope>NUCLEOTIDE SEQUENCE [LARGE SCALE GENOMIC DNA]</scope>
    <source>
        <strain evidence="2 5">KCTC 22021</strain>
    </source>
</reference>
<dbReference type="AlphaFoldDB" id="A0A316E5F4"/>
<dbReference type="OrthoDB" id="1442507at2"/>